<organism evidence="1 2">
    <name type="scientific">Blastococcus aurantiacus</name>
    <dbReference type="NCBI Taxonomy" id="1550231"/>
    <lineage>
        <taxon>Bacteria</taxon>
        <taxon>Bacillati</taxon>
        <taxon>Actinomycetota</taxon>
        <taxon>Actinomycetes</taxon>
        <taxon>Geodermatophilales</taxon>
        <taxon>Geodermatophilaceae</taxon>
        <taxon>Blastococcus</taxon>
    </lineage>
</organism>
<keyword evidence="2" id="KW-1185">Reference proteome</keyword>
<evidence type="ECO:0000313" key="2">
    <source>
        <dbReference type="Proteomes" id="UP000199406"/>
    </source>
</evidence>
<dbReference type="AlphaFoldDB" id="A0A1G7RLA9"/>
<gene>
    <name evidence="1" type="ORF">SAMN05660662_0367</name>
</gene>
<accession>A0A1G7RLA9</accession>
<sequence>MSVMGGLPGSGVVADNGVVGWWLVDGGDDVPGRVLAGPFPDRATAGWSGTALADGSAARPAYGVRRADGSLRRRPSPQEWAWLDHLTAQLDRLPEDWAPLLAEEDPLTTLVVEVTAALNEAGLPLHDATGAGGALGGACLTPTPDLDGVVVAWRQHDRMSLDQVHGAMADSAVQQAMNRALAEVLAIRGLAPEAWGGAVVVRREA</sequence>
<proteinExistence type="predicted"/>
<name>A0A1G7RLA9_9ACTN</name>
<evidence type="ECO:0000313" key="1">
    <source>
        <dbReference type="EMBL" id="SDG11551.1"/>
    </source>
</evidence>
<protein>
    <submittedName>
        <fullName evidence="1">Uncharacterized protein</fullName>
    </submittedName>
</protein>
<reference evidence="2" key="1">
    <citation type="submission" date="2016-10" db="EMBL/GenBank/DDBJ databases">
        <authorList>
            <person name="Varghese N."/>
            <person name="Submissions S."/>
        </authorList>
    </citation>
    <scope>NUCLEOTIDE SEQUENCE [LARGE SCALE GENOMIC DNA]</scope>
    <source>
        <strain evidence="2">DSM 44268</strain>
    </source>
</reference>
<dbReference type="Proteomes" id="UP000199406">
    <property type="component" value="Unassembled WGS sequence"/>
</dbReference>
<dbReference type="OrthoDB" id="5185638at2"/>
<dbReference type="EMBL" id="FNBT01000012">
    <property type="protein sequence ID" value="SDG11551.1"/>
    <property type="molecule type" value="Genomic_DNA"/>
</dbReference>